<dbReference type="AlphaFoldDB" id="A0A453T0R4"/>
<feature type="compositionally biased region" description="Polar residues" evidence="1">
    <location>
        <begin position="1"/>
        <end position="28"/>
    </location>
</feature>
<feature type="compositionally biased region" description="Low complexity" evidence="1">
    <location>
        <begin position="134"/>
        <end position="147"/>
    </location>
</feature>
<feature type="compositionally biased region" description="Pro residues" evidence="1">
    <location>
        <begin position="113"/>
        <end position="133"/>
    </location>
</feature>
<dbReference type="EnsemblPlants" id="AET7Gv21181800.1">
    <property type="protein sequence ID" value="AET7Gv21181800.1"/>
    <property type="gene ID" value="AET7Gv21181800"/>
</dbReference>
<feature type="region of interest" description="Disordered" evidence="1">
    <location>
        <begin position="1"/>
        <end position="164"/>
    </location>
</feature>
<dbReference type="PANTHER" id="PTHR31264:SF19">
    <property type="entry name" value="F-BOX DOMAIN-CONTAINING PROTEIN"/>
    <property type="match status" value="1"/>
</dbReference>
<dbReference type="STRING" id="200361.A0A453T0R4"/>
<dbReference type="PANTHER" id="PTHR31264">
    <property type="entry name" value="OS07G0554500 PROTEIN-RELATED"/>
    <property type="match status" value="1"/>
</dbReference>
<proteinExistence type="predicted"/>
<protein>
    <submittedName>
        <fullName evidence="2">Uncharacterized protein</fullName>
    </submittedName>
</protein>
<evidence type="ECO:0000256" key="1">
    <source>
        <dbReference type="SAM" id="MobiDB-lite"/>
    </source>
</evidence>
<name>A0A453T0R4_AEGTS</name>
<accession>A0A453T0R4</accession>
<dbReference type="Proteomes" id="UP000015105">
    <property type="component" value="Chromosome 7D"/>
</dbReference>
<organism evidence="2 3">
    <name type="scientific">Aegilops tauschii subsp. strangulata</name>
    <name type="common">Goatgrass</name>
    <dbReference type="NCBI Taxonomy" id="200361"/>
    <lineage>
        <taxon>Eukaryota</taxon>
        <taxon>Viridiplantae</taxon>
        <taxon>Streptophyta</taxon>
        <taxon>Embryophyta</taxon>
        <taxon>Tracheophyta</taxon>
        <taxon>Spermatophyta</taxon>
        <taxon>Magnoliopsida</taxon>
        <taxon>Liliopsida</taxon>
        <taxon>Poales</taxon>
        <taxon>Poaceae</taxon>
        <taxon>BOP clade</taxon>
        <taxon>Pooideae</taxon>
        <taxon>Triticodae</taxon>
        <taxon>Triticeae</taxon>
        <taxon>Triticinae</taxon>
        <taxon>Aegilops</taxon>
    </lineage>
</organism>
<dbReference type="Gramene" id="AET7Gv21181800.1">
    <property type="protein sequence ID" value="AET7Gv21181800.1"/>
    <property type="gene ID" value="AET7Gv21181800"/>
</dbReference>
<sequence>PSCTRRSLNGRTTLSPLTHSSLPASQALTLDPLSPPRPPWRRRSRRWPLSPSPTTSWRRSSSACPPRTRSPAPPPPAPPSVASSKVAPSAAASARCTGLPSSASWTRRDSTPPRRPTPPPRSPAPSPPAPPISPSSRPSFLLPPTTSRRASKTTGKAPAGAPRDVRGGRVLLDWISLHPRTVRISCYSEDDAEVSILMDVNELTPRDRPTWTERERCNAADFHLAVCDPLFCRYVLLPTIPEDLAAQPQDSLWEFEPVLASNTSDNGEEGPFKVICIAKYQTKLVLFVFPSTATQWCMAESPVLPSLDHMSSFDYVCGRFYWTEPYSWSDHLMVLDTCIMRFSTVDLLTGYHQELRDLHHQNSYRGRPNSVVTGREGTLEMFSLVRQNGYFALYHTSLQNNSQEWKLEKVISLPGQYHDYSISTVGAAEGFLFFQGAPEGIYIENVDCYSMEVKTYEITKVCTRMERFLNRKRALPCFSFPPLLSEPTI</sequence>
<evidence type="ECO:0000313" key="3">
    <source>
        <dbReference type="Proteomes" id="UP000015105"/>
    </source>
</evidence>
<evidence type="ECO:0000313" key="2">
    <source>
        <dbReference type="EnsemblPlants" id="AET7Gv21181800.1"/>
    </source>
</evidence>
<reference evidence="2" key="4">
    <citation type="submission" date="2019-03" db="UniProtKB">
        <authorList>
            <consortium name="EnsemblPlants"/>
        </authorList>
    </citation>
    <scope>IDENTIFICATION</scope>
</reference>
<reference evidence="2" key="3">
    <citation type="journal article" date="2017" name="Nature">
        <title>Genome sequence of the progenitor of the wheat D genome Aegilops tauschii.</title>
        <authorList>
            <person name="Luo M.C."/>
            <person name="Gu Y.Q."/>
            <person name="Puiu D."/>
            <person name="Wang H."/>
            <person name="Twardziok S.O."/>
            <person name="Deal K.R."/>
            <person name="Huo N."/>
            <person name="Zhu T."/>
            <person name="Wang L."/>
            <person name="Wang Y."/>
            <person name="McGuire P.E."/>
            <person name="Liu S."/>
            <person name="Long H."/>
            <person name="Ramasamy R.K."/>
            <person name="Rodriguez J.C."/>
            <person name="Van S.L."/>
            <person name="Yuan L."/>
            <person name="Wang Z."/>
            <person name="Xia Z."/>
            <person name="Xiao L."/>
            <person name="Anderson O.D."/>
            <person name="Ouyang S."/>
            <person name="Liang Y."/>
            <person name="Zimin A.V."/>
            <person name="Pertea G."/>
            <person name="Qi P."/>
            <person name="Bennetzen J.L."/>
            <person name="Dai X."/>
            <person name="Dawson M.W."/>
            <person name="Muller H.G."/>
            <person name="Kugler K."/>
            <person name="Rivarola-Duarte L."/>
            <person name="Spannagl M."/>
            <person name="Mayer K.F.X."/>
            <person name="Lu F.H."/>
            <person name="Bevan M.W."/>
            <person name="Leroy P."/>
            <person name="Li P."/>
            <person name="You F.M."/>
            <person name="Sun Q."/>
            <person name="Liu Z."/>
            <person name="Lyons E."/>
            <person name="Wicker T."/>
            <person name="Salzberg S.L."/>
            <person name="Devos K.M."/>
            <person name="Dvorak J."/>
        </authorList>
    </citation>
    <scope>NUCLEOTIDE SEQUENCE [LARGE SCALE GENOMIC DNA]</scope>
    <source>
        <strain evidence="2">cv. AL8/78</strain>
    </source>
</reference>
<reference evidence="3" key="2">
    <citation type="journal article" date="2017" name="Nat. Plants">
        <title>The Aegilops tauschii genome reveals multiple impacts of transposons.</title>
        <authorList>
            <person name="Zhao G."/>
            <person name="Zou C."/>
            <person name="Li K."/>
            <person name="Wang K."/>
            <person name="Li T."/>
            <person name="Gao L."/>
            <person name="Zhang X."/>
            <person name="Wang H."/>
            <person name="Yang Z."/>
            <person name="Liu X."/>
            <person name="Jiang W."/>
            <person name="Mao L."/>
            <person name="Kong X."/>
            <person name="Jiao Y."/>
            <person name="Jia J."/>
        </authorList>
    </citation>
    <scope>NUCLEOTIDE SEQUENCE [LARGE SCALE GENOMIC DNA]</scope>
    <source>
        <strain evidence="3">cv. AL8/78</strain>
    </source>
</reference>
<feature type="compositionally biased region" description="Low complexity" evidence="1">
    <location>
        <begin position="80"/>
        <end position="97"/>
    </location>
</feature>
<feature type="compositionally biased region" description="Low complexity" evidence="1">
    <location>
        <begin position="47"/>
        <end position="70"/>
    </location>
</feature>
<keyword evidence="3" id="KW-1185">Reference proteome</keyword>
<reference evidence="2" key="5">
    <citation type="journal article" date="2021" name="G3 (Bethesda)">
        <title>Aegilops tauschii genome assembly Aet v5.0 features greater sequence contiguity and improved annotation.</title>
        <authorList>
            <person name="Wang L."/>
            <person name="Zhu T."/>
            <person name="Rodriguez J.C."/>
            <person name="Deal K.R."/>
            <person name="Dubcovsky J."/>
            <person name="McGuire P.E."/>
            <person name="Lux T."/>
            <person name="Spannagl M."/>
            <person name="Mayer K.F.X."/>
            <person name="Baldrich P."/>
            <person name="Meyers B.C."/>
            <person name="Huo N."/>
            <person name="Gu Y.Q."/>
            <person name="Zhou H."/>
            <person name="Devos K.M."/>
            <person name="Bennetzen J.L."/>
            <person name="Unver T."/>
            <person name="Budak H."/>
            <person name="Gulick P.J."/>
            <person name="Galiba G."/>
            <person name="Kalapos B."/>
            <person name="Nelson D.R."/>
            <person name="Li P."/>
            <person name="You F.M."/>
            <person name="Luo M.C."/>
            <person name="Dvorak J."/>
        </authorList>
    </citation>
    <scope>NUCLEOTIDE SEQUENCE [LARGE SCALE GENOMIC DNA]</scope>
    <source>
        <strain evidence="2">cv. AL8/78</strain>
    </source>
</reference>
<reference evidence="3" key="1">
    <citation type="journal article" date="2014" name="Science">
        <title>Ancient hybridizations among the ancestral genomes of bread wheat.</title>
        <authorList>
            <consortium name="International Wheat Genome Sequencing Consortium,"/>
            <person name="Marcussen T."/>
            <person name="Sandve S.R."/>
            <person name="Heier L."/>
            <person name="Spannagl M."/>
            <person name="Pfeifer M."/>
            <person name="Jakobsen K.S."/>
            <person name="Wulff B.B."/>
            <person name="Steuernagel B."/>
            <person name="Mayer K.F."/>
            <person name="Olsen O.A."/>
        </authorList>
    </citation>
    <scope>NUCLEOTIDE SEQUENCE [LARGE SCALE GENOMIC DNA]</scope>
    <source>
        <strain evidence="3">cv. AL8/78</strain>
    </source>
</reference>